<dbReference type="SUPFAM" id="SSF56935">
    <property type="entry name" value="Porins"/>
    <property type="match status" value="1"/>
</dbReference>
<feature type="domain" description="TonB-dependent receptor plug" evidence="9">
    <location>
        <begin position="175"/>
        <end position="242"/>
    </location>
</feature>
<dbReference type="PANTHER" id="PTHR30069:SF29">
    <property type="entry name" value="HEMOGLOBIN AND HEMOGLOBIN-HAPTOGLOBIN-BINDING PROTEIN 1-RELATED"/>
    <property type="match status" value="1"/>
</dbReference>
<name>A0ABY6J665_9BACT</name>
<evidence type="ECO:0000256" key="8">
    <source>
        <dbReference type="SAM" id="SignalP"/>
    </source>
</evidence>
<protein>
    <submittedName>
        <fullName evidence="11">TonB-dependent receptor</fullName>
    </submittedName>
</protein>
<dbReference type="Pfam" id="PF07715">
    <property type="entry name" value="Plug"/>
    <property type="match status" value="1"/>
</dbReference>
<dbReference type="Pfam" id="PF14905">
    <property type="entry name" value="OMP_b-brl_3"/>
    <property type="match status" value="1"/>
</dbReference>
<dbReference type="InterPro" id="IPR012910">
    <property type="entry name" value="Plug_dom"/>
</dbReference>
<feature type="chain" id="PRO_5047076478" evidence="8">
    <location>
        <begin position="19"/>
        <end position="860"/>
    </location>
</feature>
<evidence type="ECO:0000256" key="4">
    <source>
        <dbReference type="ARBA" id="ARBA00022692"/>
    </source>
</evidence>
<organism evidence="11 12">
    <name type="scientific">Chitinophaga horti</name>
    <dbReference type="NCBI Taxonomy" id="2920382"/>
    <lineage>
        <taxon>Bacteria</taxon>
        <taxon>Pseudomonadati</taxon>
        <taxon>Bacteroidota</taxon>
        <taxon>Chitinophagia</taxon>
        <taxon>Chitinophagales</taxon>
        <taxon>Chitinophagaceae</taxon>
        <taxon>Chitinophaga</taxon>
    </lineage>
</organism>
<evidence type="ECO:0000256" key="6">
    <source>
        <dbReference type="ARBA" id="ARBA00023136"/>
    </source>
</evidence>
<keyword evidence="3" id="KW-1134">Transmembrane beta strand</keyword>
<dbReference type="Gene3D" id="2.40.170.20">
    <property type="entry name" value="TonB-dependent receptor, beta-barrel domain"/>
    <property type="match status" value="1"/>
</dbReference>
<dbReference type="InterPro" id="IPR037066">
    <property type="entry name" value="Plug_dom_sf"/>
</dbReference>
<dbReference type="InterPro" id="IPR041700">
    <property type="entry name" value="OMP_b-brl_3"/>
</dbReference>
<dbReference type="SUPFAM" id="SSF49464">
    <property type="entry name" value="Carboxypeptidase regulatory domain-like"/>
    <property type="match status" value="1"/>
</dbReference>
<reference evidence="11" key="1">
    <citation type="submission" date="2022-10" db="EMBL/GenBank/DDBJ databases">
        <title>Chitinophaga sp. nov., isolated from soil.</title>
        <authorList>
            <person name="Jeon C.O."/>
        </authorList>
    </citation>
    <scope>NUCLEOTIDE SEQUENCE</scope>
    <source>
        <strain evidence="11">R8</strain>
    </source>
</reference>
<evidence type="ECO:0000256" key="1">
    <source>
        <dbReference type="ARBA" id="ARBA00004571"/>
    </source>
</evidence>
<dbReference type="InterPro" id="IPR008969">
    <property type="entry name" value="CarboxyPept-like_regulatory"/>
</dbReference>
<evidence type="ECO:0000256" key="2">
    <source>
        <dbReference type="ARBA" id="ARBA00022448"/>
    </source>
</evidence>
<keyword evidence="4" id="KW-0812">Transmembrane</keyword>
<dbReference type="InterPro" id="IPR039426">
    <property type="entry name" value="TonB-dep_rcpt-like"/>
</dbReference>
<feature type="signal peptide" evidence="8">
    <location>
        <begin position="1"/>
        <end position="18"/>
    </location>
</feature>
<keyword evidence="11" id="KW-0675">Receptor</keyword>
<evidence type="ECO:0000256" key="7">
    <source>
        <dbReference type="ARBA" id="ARBA00023237"/>
    </source>
</evidence>
<evidence type="ECO:0000259" key="10">
    <source>
        <dbReference type="Pfam" id="PF14905"/>
    </source>
</evidence>
<dbReference type="RefSeq" id="WP_264282954.1">
    <property type="nucleotide sequence ID" value="NZ_CP107006.1"/>
</dbReference>
<keyword evidence="5 8" id="KW-0732">Signal</keyword>
<comment type="subcellular location">
    <subcellularLocation>
        <location evidence="1">Cell outer membrane</location>
        <topology evidence="1">Multi-pass membrane protein</topology>
    </subcellularLocation>
</comment>
<dbReference type="EMBL" id="CP107006">
    <property type="protein sequence ID" value="UYQ95175.1"/>
    <property type="molecule type" value="Genomic_DNA"/>
</dbReference>
<accession>A0ABY6J665</accession>
<keyword evidence="12" id="KW-1185">Reference proteome</keyword>
<dbReference type="InterPro" id="IPR036942">
    <property type="entry name" value="Beta-barrel_TonB_sf"/>
</dbReference>
<evidence type="ECO:0000256" key="3">
    <source>
        <dbReference type="ARBA" id="ARBA00022452"/>
    </source>
</evidence>
<dbReference type="Proteomes" id="UP001162741">
    <property type="component" value="Chromosome"/>
</dbReference>
<keyword evidence="6" id="KW-0472">Membrane</keyword>
<gene>
    <name evidence="11" type="ORF">MKQ68_08700</name>
</gene>
<evidence type="ECO:0000259" key="9">
    <source>
        <dbReference type="Pfam" id="PF07715"/>
    </source>
</evidence>
<dbReference type="Gene3D" id="2.170.130.10">
    <property type="entry name" value="TonB-dependent receptor, plug domain"/>
    <property type="match status" value="1"/>
</dbReference>
<sequence length="860" mass="94315">MKKIIALLAFLYAPYALMAQMPGGAPGGAPGAARQAMPNMGHIYGKLLDKDNKPVPFASVMVMQSKFDTATKKQKDVLVKGMITEMNGEFNFEDLPVMGIKVKVSATNYKAYEKAVSFAPAGGKPSFDKDLGNIKLEGSVSQLQGVEVTASKPMMTLDIDKKVFNVEKNIVSAGGTAVDVMKNVPSVAVDIDGNVSLRNSAPQLYVDGRPTTLTLDQIPADAIESVEVITNPSAKYDASGGGAGILNIVLKKNKKTGYNGNLRAGIDKRGAVNGGGDVNYRQDKFNFSASINANQNKSRTNGYTDRDNLGTTPLTSLLQTNNNRNNGAFVFGRAGIDYFLSNRTTISVSGVKVHGKFKPDDVNNITTDSLFNTGITSSFSHRTTEGERTFNANGLVLGFKQLFPREGEELTADFNYFGGKHENYSLFNTDYFSGAAKTGNELQRILGDGKMSNTTIQTDYVRPIAKTGKLETGLRAQLRTTENNNFNYIYSEASQDYVLIPSTSSNYKNKDNVYAAYLSFSNSIGKFGYKVGLRAESSEYEGELLQTGEKFSNSYPVSLFPSLFLSQKLNKDQELQLSYTRRVNRPNFFQLIPFADSTDKLNITRGNPNLVPEFTQSVEASYAKTFNANHSLLASAYFKHTDDLITNYLEKVTDDVTGSEALINTFTNANSSYSYGTEVTLINKLTKWWDISTSVNVYNSKINTDNVSGSSQDAMWSMFGKFNSNFKLPASFDVQLSATFQSKTNLPINNNPRGFGGPGMSQAQSAAQGYIKPFGGVDLAVKKSFLKNNALSATLAISDIFRTMKTIQYSESEYFTQYYSRLRDPQMLRLTLAYRFGKVDASLFKRKSQGTGNSGMEGMQ</sequence>
<keyword evidence="7" id="KW-0998">Cell outer membrane</keyword>
<evidence type="ECO:0000313" key="11">
    <source>
        <dbReference type="EMBL" id="UYQ95175.1"/>
    </source>
</evidence>
<evidence type="ECO:0000313" key="12">
    <source>
        <dbReference type="Proteomes" id="UP001162741"/>
    </source>
</evidence>
<keyword evidence="2" id="KW-0813">Transport</keyword>
<feature type="domain" description="Outer membrane protein beta-barrel" evidence="10">
    <location>
        <begin position="403"/>
        <end position="834"/>
    </location>
</feature>
<dbReference type="PANTHER" id="PTHR30069">
    <property type="entry name" value="TONB-DEPENDENT OUTER MEMBRANE RECEPTOR"/>
    <property type="match status" value="1"/>
</dbReference>
<proteinExistence type="predicted"/>
<evidence type="ECO:0000256" key="5">
    <source>
        <dbReference type="ARBA" id="ARBA00022729"/>
    </source>
</evidence>